<gene>
    <name evidence="2" type="ORF">B9Z19DRAFT_1131228</name>
</gene>
<evidence type="ECO:0000313" key="2">
    <source>
        <dbReference type="EMBL" id="PUU75466.1"/>
    </source>
</evidence>
<comment type="caution">
    <text evidence="2">The sequence shown here is derived from an EMBL/GenBank/DDBJ whole genome shotgun (WGS) entry which is preliminary data.</text>
</comment>
<feature type="region of interest" description="Disordered" evidence="1">
    <location>
        <begin position="46"/>
        <end position="83"/>
    </location>
</feature>
<proteinExistence type="predicted"/>
<dbReference type="AlphaFoldDB" id="A0A2T6ZJ30"/>
<reference evidence="2 3" key="1">
    <citation type="submission" date="2017-04" db="EMBL/GenBank/DDBJ databases">
        <title>Draft genome sequence of Tuber borchii Vittad., a whitish edible truffle.</title>
        <authorList>
            <consortium name="DOE Joint Genome Institute"/>
            <person name="Murat C."/>
            <person name="Kuo A."/>
            <person name="Barry K.W."/>
            <person name="Clum A."/>
            <person name="Dockter R.B."/>
            <person name="Fauchery L."/>
            <person name="Iotti M."/>
            <person name="Kohler A."/>
            <person name="Labutti K."/>
            <person name="Lindquist E.A."/>
            <person name="Lipzen A."/>
            <person name="Ohm R.A."/>
            <person name="Wang M."/>
            <person name="Grigoriev I.V."/>
            <person name="Zambonelli A."/>
            <person name="Martin F.M."/>
        </authorList>
    </citation>
    <scope>NUCLEOTIDE SEQUENCE [LARGE SCALE GENOMIC DNA]</scope>
    <source>
        <strain evidence="2 3">Tbo3840</strain>
    </source>
</reference>
<dbReference type="EMBL" id="NESQ01000229">
    <property type="protein sequence ID" value="PUU75466.1"/>
    <property type="molecule type" value="Genomic_DNA"/>
</dbReference>
<name>A0A2T6ZJ30_TUBBO</name>
<evidence type="ECO:0000313" key="3">
    <source>
        <dbReference type="Proteomes" id="UP000244722"/>
    </source>
</evidence>
<protein>
    <submittedName>
        <fullName evidence="2">Uncharacterized protein</fullName>
    </submittedName>
</protein>
<dbReference type="OrthoDB" id="10551475at2759"/>
<dbReference type="Proteomes" id="UP000244722">
    <property type="component" value="Unassembled WGS sequence"/>
</dbReference>
<accession>A0A2T6ZJ30</accession>
<keyword evidence="3" id="KW-1185">Reference proteome</keyword>
<feature type="compositionally biased region" description="Polar residues" evidence="1">
    <location>
        <begin position="46"/>
        <end position="60"/>
    </location>
</feature>
<sequence>MRRLPPNLLHLHLHFHPKHLPPPPPPPPLAAAAATITNPQIRTFRQPKTSQNSTITSKSKSLLPRISRTTTPPAAPPLRRQKPGTTNTILRFKITLAPPGVSKKVLELVKRASASKHLLRGTASVISLLSTLPSPAGDEVGPVVFALSGGGGSVVEHVPVILECNRLGIPWVYVPASSPAEGGEEEVVGGRGGWGGGRGEKGVVGRTGVGTVMVVPWVASSRGARGEEVMPAGEGSRAVAKEFNFRDARRVVVGLLAEAWDLDSDCGEEEGGE</sequence>
<evidence type="ECO:0000256" key="1">
    <source>
        <dbReference type="SAM" id="MobiDB-lite"/>
    </source>
</evidence>
<feature type="region of interest" description="Disordered" evidence="1">
    <location>
        <begin position="182"/>
        <end position="201"/>
    </location>
</feature>
<organism evidence="2 3">
    <name type="scientific">Tuber borchii</name>
    <name type="common">White truffle</name>
    <dbReference type="NCBI Taxonomy" id="42251"/>
    <lineage>
        <taxon>Eukaryota</taxon>
        <taxon>Fungi</taxon>
        <taxon>Dikarya</taxon>
        <taxon>Ascomycota</taxon>
        <taxon>Pezizomycotina</taxon>
        <taxon>Pezizomycetes</taxon>
        <taxon>Pezizales</taxon>
        <taxon>Tuberaceae</taxon>
        <taxon>Tuber</taxon>
    </lineage>
</organism>